<evidence type="ECO:0000313" key="7">
    <source>
        <dbReference type="Proteomes" id="UP001448207"/>
    </source>
</evidence>
<keyword evidence="1 3" id="KW-0547">Nucleotide-binding</keyword>
<keyword evidence="4" id="KW-0723">Serine/threonine-protein kinase</keyword>
<comment type="similarity">
    <text evidence="4">Belongs to the protein kinase superfamily.</text>
</comment>
<evidence type="ECO:0000259" key="5">
    <source>
        <dbReference type="PROSITE" id="PS50011"/>
    </source>
</evidence>
<organism evidence="6 7">
    <name type="scientific">Phycomyces blakesleeanus</name>
    <dbReference type="NCBI Taxonomy" id="4837"/>
    <lineage>
        <taxon>Eukaryota</taxon>
        <taxon>Fungi</taxon>
        <taxon>Fungi incertae sedis</taxon>
        <taxon>Mucoromycota</taxon>
        <taxon>Mucoromycotina</taxon>
        <taxon>Mucoromycetes</taxon>
        <taxon>Mucorales</taxon>
        <taxon>Phycomycetaceae</taxon>
        <taxon>Phycomyces</taxon>
    </lineage>
</organism>
<dbReference type="EMBL" id="JBCLYO010000002">
    <property type="protein sequence ID" value="KAL0092532.1"/>
    <property type="molecule type" value="Genomic_DNA"/>
</dbReference>
<dbReference type="PROSITE" id="PS50011">
    <property type="entry name" value="PROTEIN_KINASE_DOM"/>
    <property type="match status" value="1"/>
</dbReference>
<dbReference type="PROSITE" id="PS00108">
    <property type="entry name" value="PROTEIN_KINASE_ST"/>
    <property type="match status" value="1"/>
</dbReference>
<name>A0ABR3B8Z8_PHYBL</name>
<evidence type="ECO:0000256" key="4">
    <source>
        <dbReference type="RuleBase" id="RU000304"/>
    </source>
</evidence>
<dbReference type="PANTHER" id="PTHR24346">
    <property type="entry name" value="MAP/MICROTUBULE AFFINITY-REGULATING KINASE"/>
    <property type="match status" value="1"/>
</dbReference>
<dbReference type="InterPro" id="IPR017441">
    <property type="entry name" value="Protein_kinase_ATP_BS"/>
</dbReference>
<evidence type="ECO:0000256" key="2">
    <source>
        <dbReference type="ARBA" id="ARBA00022840"/>
    </source>
</evidence>
<evidence type="ECO:0000313" key="6">
    <source>
        <dbReference type="EMBL" id="KAL0092532.1"/>
    </source>
</evidence>
<dbReference type="InterPro" id="IPR008271">
    <property type="entry name" value="Ser/Thr_kinase_AS"/>
</dbReference>
<dbReference type="SUPFAM" id="SSF56112">
    <property type="entry name" value="Protein kinase-like (PK-like)"/>
    <property type="match status" value="1"/>
</dbReference>
<dbReference type="PANTHER" id="PTHR24346:SF110">
    <property type="entry name" value="NON-SPECIFIC SERINE_THREONINE PROTEIN KINASE"/>
    <property type="match status" value="1"/>
</dbReference>
<dbReference type="Gene3D" id="1.10.510.10">
    <property type="entry name" value="Transferase(Phosphotransferase) domain 1"/>
    <property type="match status" value="1"/>
</dbReference>
<protein>
    <submittedName>
        <fullName evidence="6">Kinase-like domain-containing protein</fullName>
    </submittedName>
</protein>
<proteinExistence type="inferred from homology"/>
<keyword evidence="2 3" id="KW-0067">ATP-binding</keyword>
<feature type="binding site" evidence="3">
    <location>
        <position position="72"/>
    </location>
    <ligand>
        <name>ATP</name>
        <dbReference type="ChEBI" id="CHEBI:30616"/>
    </ligand>
</feature>
<keyword evidence="4" id="KW-0418">Kinase</keyword>
<sequence>MFISQYFKHYMVLPIRKYLDLKVRDSTSNIKPTYHRRKSVGDYWLGKTLGKGSSGRVKLGIHKASGEKVAVKIVSKDYMASNPVLYHTIKREIALMQLMQHPNIVQLLEVIDSPYSLYIYLILEYVQGGELFEYLVINGRIAEREARQYFQQIVFGLDYCHQHMICHRDLKPENILIDKNKNIKIADFGMASIQPPNTLLETSCGSPHYASPEIVMGIPYSGPATDQWSCGVILFALLCGYLPFDDKNIGRLLNKVKLARYVIPEHVSASARDLIQRLLVFQPGKRLTIKAIQSHAWFVDDVVPRLSNPSILPSAKDIGRLASNVSEIDYRLVETLKVLWKGLTTRQIINSLLNDS</sequence>
<dbReference type="InterPro" id="IPR011009">
    <property type="entry name" value="Kinase-like_dom_sf"/>
</dbReference>
<dbReference type="Pfam" id="PF00069">
    <property type="entry name" value="Pkinase"/>
    <property type="match status" value="1"/>
</dbReference>
<reference evidence="6 7" key="1">
    <citation type="submission" date="2024-04" db="EMBL/GenBank/DDBJ databases">
        <title>Symmetric and asymmetric DNA N6-adenine methylation regulates different biological responses in Mucorales.</title>
        <authorList>
            <consortium name="Lawrence Berkeley National Laboratory"/>
            <person name="Lax C."/>
            <person name="Mondo S.J."/>
            <person name="Osorio-Concepcion M."/>
            <person name="Muszewska A."/>
            <person name="Corrochano-Luque M."/>
            <person name="Gutierrez G."/>
            <person name="Riley R."/>
            <person name="Lipzen A."/>
            <person name="Guo J."/>
            <person name="Hundley H."/>
            <person name="Amirebrahimi M."/>
            <person name="Ng V."/>
            <person name="Lorenzo-Gutierrez D."/>
            <person name="Binder U."/>
            <person name="Yang J."/>
            <person name="Song Y."/>
            <person name="Canovas D."/>
            <person name="Navarro E."/>
            <person name="Freitag M."/>
            <person name="Gabaldon T."/>
            <person name="Grigoriev I.V."/>
            <person name="Corrochano L.M."/>
            <person name="Nicolas F.E."/>
            <person name="Garre V."/>
        </authorList>
    </citation>
    <scope>NUCLEOTIDE SEQUENCE [LARGE SCALE GENOMIC DNA]</scope>
    <source>
        <strain evidence="6 7">L51</strain>
    </source>
</reference>
<dbReference type="SMART" id="SM00220">
    <property type="entry name" value="S_TKc"/>
    <property type="match status" value="1"/>
</dbReference>
<evidence type="ECO:0000256" key="3">
    <source>
        <dbReference type="PROSITE-ProRule" id="PRU10141"/>
    </source>
</evidence>
<keyword evidence="7" id="KW-1185">Reference proteome</keyword>
<feature type="domain" description="Protein kinase" evidence="5">
    <location>
        <begin position="43"/>
        <end position="298"/>
    </location>
</feature>
<gene>
    <name evidence="6" type="ORF">J3Q64DRAFT_1719420</name>
</gene>
<keyword evidence="4" id="KW-0808">Transferase</keyword>
<dbReference type="InterPro" id="IPR000719">
    <property type="entry name" value="Prot_kinase_dom"/>
</dbReference>
<evidence type="ECO:0000256" key="1">
    <source>
        <dbReference type="ARBA" id="ARBA00022741"/>
    </source>
</evidence>
<dbReference type="Proteomes" id="UP001448207">
    <property type="component" value="Unassembled WGS sequence"/>
</dbReference>
<dbReference type="PROSITE" id="PS00107">
    <property type="entry name" value="PROTEIN_KINASE_ATP"/>
    <property type="match status" value="1"/>
</dbReference>
<accession>A0ABR3B8Z8</accession>
<comment type="caution">
    <text evidence="6">The sequence shown here is derived from an EMBL/GenBank/DDBJ whole genome shotgun (WGS) entry which is preliminary data.</text>
</comment>